<feature type="non-terminal residue" evidence="2">
    <location>
        <position position="657"/>
    </location>
</feature>
<reference evidence="2 3" key="1">
    <citation type="submission" date="2018-05" db="EMBL/GenBank/DDBJ databases">
        <title>Draft genome sequence of Scytalidium lignicola DSM 105466, a ubiquitous saprotrophic fungus.</title>
        <authorList>
            <person name="Buettner E."/>
            <person name="Gebauer A.M."/>
            <person name="Hofrichter M."/>
            <person name="Liers C."/>
            <person name="Kellner H."/>
        </authorList>
    </citation>
    <scope>NUCLEOTIDE SEQUENCE [LARGE SCALE GENOMIC DNA]</scope>
    <source>
        <strain evidence="2 3">DSM 105466</strain>
    </source>
</reference>
<dbReference type="InterPro" id="IPR001810">
    <property type="entry name" value="F-box_dom"/>
</dbReference>
<evidence type="ECO:0000259" key="1">
    <source>
        <dbReference type="PROSITE" id="PS50181"/>
    </source>
</evidence>
<dbReference type="SUPFAM" id="SSF51101">
    <property type="entry name" value="Mannose-binding lectins"/>
    <property type="match status" value="1"/>
</dbReference>
<dbReference type="InterPro" id="IPR001229">
    <property type="entry name" value="Jacalin-like_lectin_dom"/>
</dbReference>
<sequence>MTSGSKSWLREFRAIYSDPLGTFVSSVGYHEDPESSTWIAPSDPNMRWDDDDYHFPASVELPVMRIHPVNGRHGFVLHDACWHLLQRAFQPSEIPLERLVEVCESLPFPLRGNGVSWGHDYGGLHFLDDLNYYPWDERLLEECHNATLLLYAKRDPYIVPQIPTLLVTRLEHPTELPLNTQPNDCFSRLPWEILEAIAVKLHTDDALGLRRVSAAFLPLLSSATFWASRFKASADRGFIFEIWNSRNVTDWMSLYRLTGRTHGPSGLQNRRRIWDLVRPLKDIASLRLADSLKTTSLDERFACLRWSKMSGDVMDEVTYAPSNFYEGCRIFGTHVAHIPKDLSKIGFSISSLANVTYISGVRLITEKGSDICLGFISKGKEVIKEVTALSGFILAVGSRGIHALQVVSQDVSLSEWVGCPNESPITERLAHFNFIAGLEVSFDGYKIVSFGLLGEASPPVIVPSEQGLSLGKAALWYPTVPESELFLNEASFTGENPSSTGYRPLFWINFGGPGGSYLENVTGLSIYYSLYGLYSLEFHYDATHDLPGAFRLGRCTSTDLKIRHFPIDGPSGEIIESVEATIVRYDRENAYDFLKHGILNSVKITTNRQRSVHAGALSDNAILKPLVIAPGTTVTGFYASKADKDSTALKLLLLTRN</sequence>
<name>A0A3E2H4A5_SCYLI</name>
<dbReference type="PROSITE" id="PS50181">
    <property type="entry name" value="FBOX"/>
    <property type="match status" value="1"/>
</dbReference>
<dbReference type="OMA" id="YENDRYT"/>
<dbReference type="EMBL" id="NCSJ02000172">
    <property type="protein sequence ID" value="RFU28209.1"/>
    <property type="molecule type" value="Genomic_DNA"/>
</dbReference>
<dbReference type="AlphaFoldDB" id="A0A3E2H4A5"/>
<feature type="non-terminal residue" evidence="2">
    <location>
        <position position="1"/>
    </location>
</feature>
<dbReference type="OrthoDB" id="5273847at2759"/>
<keyword evidence="3" id="KW-1185">Reference proteome</keyword>
<organism evidence="2 3">
    <name type="scientific">Scytalidium lignicola</name>
    <name type="common">Hyphomycete</name>
    <dbReference type="NCBI Taxonomy" id="5539"/>
    <lineage>
        <taxon>Eukaryota</taxon>
        <taxon>Fungi</taxon>
        <taxon>Dikarya</taxon>
        <taxon>Ascomycota</taxon>
        <taxon>Pezizomycotina</taxon>
        <taxon>Leotiomycetes</taxon>
        <taxon>Leotiomycetes incertae sedis</taxon>
        <taxon>Scytalidium</taxon>
    </lineage>
</organism>
<feature type="domain" description="F-box" evidence="1">
    <location>
        <begin position="183"/>
        <end position="229"/>
    </location>
</feature>
<evidence type="ECO:0000313" key="3">
    <source>
        <dbReference type="Proteomes" id="UP000258309"/>
    </source>
</evidence>
<evidence type="ECO:0000313" key="2">
    <source>
        <dbReference type="EMBL" id="RFU28209.1"/>
    </source>
</evidence>
<comment type="caution">
    <text evidence="2">The sequence shown here is derived from an EMBL/GenBank/DDBJ whole genome shotgun (WGS) entry which is preliminary data.</text>
</comment>
<dbReference type="STRING" id="5539.A0A3E2H4A5"/>
<accession>A0A3E2H4A5</accession>
<dbReference type="InterPro" id="IPR036047">
    <property type="entry name" value="F-box-like_dom_sf"/>
</dbReference>
<dbReference type="Pfam" id="PF24539">
    <property type="entry name" value="DUF7600"/>
    <property type="match status" value="1"/>
</dbReference>
<dbReference type="Pfam" id="PF01419">
    <property type="entry name" value="Jacalin"/>
    <property type="match status" value="1"/>
</dbReference>
<dbReference type="InterPro" id="IPR056021">
    <property type="entry name" value="DUF7600"/>
</dbReference>
<dbReference type="InterPro" id="IPR036404">
    <property type="entry name" value="Jacalin-like_lectin_dom_sf"/>
</dbReference>
<proteinExistence type="predicted"/>
<protein>
    <recommendedName>
        <fullName evidence="1">F-box domain-containing protein</fullName>
    </recommendedName>
</protein>
<gene>
    <name evidence="2" type="ORF">B7463_g8130</name>
</gene>
<dbReference type="SUPFAM" id="SSF81383">
    <property type="entry name" value="F-box domain"/>
    <property type="match status" value="1"/>
</dbReference>
<dbReference type="Proteomes" id="UP000258309">
    <property type="component" value="Unassembled WGS sequence"/>
</dbReference>